<gene>
    <name evidence="1" type="ORF">Amon02_000937100</name>
</gene>
<evidence type="ECO:0000313" key="1">
    <source>
        <dbReference type="EMBL" id="GME93628.1"/>
    </source>
</evidence>
<name>A0ACB5TR88_AMBMO</name>
<dbReference type="Proteomes" id="UP001165064">
    <property type="component" value="Unassembled WGS sequence"/>
</dbReference>
<protein>
    <submittedName>
        <fullName evidence="1">Unnamed protein product</fullName>
    </submittedName>
</protein>
<accession>A0ACB5TR88</accession>
<proteinExistence type="predicted"/>
<evidence type="ECO:0000313" key="2">
    <source>
        <dbReference type="Proteomes" id="UP001165064"/>
    </source>
</evidence>
<comment type="caution">
    <text evidence="1">The sequence shown here is derived from an EMBL/GenBank/DDBJ whole genome shotgun (WGS) entry which is preliminary data.</text>
</comment>
<sequence>MVAMFLKNKSLSWATLFLAIQSWLADPLIRDPSDDSQPAVFKIIFAVIAIATSSMDLFMPNMGPGARAPPAPAGIVDTAVEAVTTAVETATGAATN</sequence>
<dbReference type="EMBL" id="BSXS01008779">
    <property type="protein sequence ID" value="GME93628.1"/>
    <property type="molecule type" value="Genomic_DNA"/>
</dbReference>
<organism evidence="1 2">
    <name type="scientific">Ambrosiozyma monospora</name>
    <name type="common">Yeast</name>
    <name type="synonym">Endomycopsis monosporus</name>
    <dbReference type="NCBI Taxonomy" id="43982"/>
    <lineage>
        <taxon>Eukaryota</taxon>
        <taxon>Fungi</taxon>
        <taxon>Dikarya</taxon>
        <taxon>Ascomycota</taxon>
        <taxon>Saccharomycotina</taxon>
        <taxon>Pichiomycetes</taxon>
        <taxon>Pichiales</taxon>
        <taxon>Pichiaceae</taxon>
        <taxon>Ambrosiozyma</taxon>
    </lineage>
</organism>
<keyword evidence="2" id="KW-1185">Reference proteome</keyword>
<reference evidence="1" key="1">
    <citation type="submission" date="2023-04" db="EMBL/GenBank/DDBJ databases">
        <title>Ambrosiozyma monospora NBRC 10751.</title>
        <authorList>
            <person name="Ichikawa N."/>
            <person name="Sato H."/>
            <person name="Tonouchi N."/>
        </authorList>
    </citation>
    <scope>NUCLEOTIDE SEQUENCE</scope>
    <source>
        <strain evidence="1">NBRC 10751</strain>
    </source>
</reference>